<organism evidence="2 3">
    <name type="scientific">Nesidiocoris tenuis</name>
    <dbReference type="NCBI Taxonomy" id="355587"/>
    <lineage>
        <taxon>Eukaryota</taxon>
        <taxon>Metazoa</taxon>
        <taxon>Ecdysozoa</taxon>
        <taxon>Arthropoda</taxon>
        <taxon>Hexapoda</taxon>
        <taxon>Insecta</taxon>
        <taxon>Pterygota</taxon>
        <taxon>Neoptera</taxon>
        <taxon>Paraneoptera</taxon>
        <taxon>Hemiptera</taxon>
        <taxon>Heteroptera</taxon>
        <taxon>Panheteroptera</taxon>
        <taxon>Cimicomorpha</taxon>
        <taxon>Miridae</taxon>
        <taxon>Dicyphina</taxon>
        <taxon>Nesidiocoris</taxon>
    </lineage>
</organism>
<evidence type="ECO:0000313" key="2">
    <source>
        <dbReference type="EMBL" id="BES91148.1"/>
    </source>
</evidence>
<reference evidence="2 3" key="1">
    <citation type="submission" date="2023-09" db="EMBL/GenBank/DDBJ databases">
        <title>Nesidiocoris tenuis whole genome shotgun sequence.</title>
        <authorList>
            <person name="Shibata T."/>
            <person name="Shimoda M."/>
            <person name="Kobayashi T."/>
            <person name="Uehara T."/>
        </authorList>
    </citation>
    <scope>NUCLEOTIDE SEQUENCE [LARGE SCALE GENOMIC DNA]</scope>
    <source>
        <strain evidence="2 3">Japan</strain>
    </source>
</reference>
<name>A0ABN7AGR2_9HEMI</name>
<sequence>MALLFYKRPMLTLSIAGRLSGVNEKTSGTPARANRPAVTRPLAALTGGEGNPYEGGEFYSGNSGNLIRN</sequence>
<evidence type="ECO:0000256" key="1">
    <source>
        <dbReference type="SAM" id="MobiDB-lite"/>
    </source>
</evidence>
<feature type="region of interest" description="Disordered" evidence="1">
    <location>
        <begin position="43"/>
        <end position="69"/>
    </location>
</feature>
<evidence type="ECO:0000313" key="3">
    <source>
        <dbReference type="Proteomes" id="UP001307889"/>
    </source>
</evidence>
<dbReference type="Proteomes" id="UP001307889">
    <property type="component" value="Chromosome 2"/>
</dbReference>
<dbReference type="EMBL" id="AP028910">
    <property type="protein sequence ID" value="BES91148.1"/>
    <property type="molecule type" value="Genomic_DNA"/>
</dbReference>
<accession>A0ABN7AGR2</accession>
<gene>
    <name evidence="2" type="ORF">NTJ_03957</name>
</gene>
<feature type="compositionally biased region" description="Polar residues" evidence="1">
    <location>
        <begin position="60"/>
        <end position="69"/>
    </location>
</feature>
<keyword evidence="3" id="KW-1185">Reference proteome</keyword>
<proteinExistence type="predicted"/>
<protein>
    <submittedName>
        <fullName evidence="2">Uncharacterized protein</fullName>
    </submittedName>
</protein>